<dbReference type="RefSeq" id="XP_015514977.2">
    <property type="nucleotide sequence ID" value="XM_015659491.2"/>
</dbReference>
<dbReference type="OrthoDB" id="7921538at2759"/>
<reference evidence="3" key="1">
    <citation type="submission" date="2025-08" db="UniProtKB">
        <authorList>
            <consortium name="RefSeq"/>
        </authorList>
    </citation>
    <scope>IDENTIFICATION</scope>
    <source>
        <tissue evidence="3">Thorax and Abdomen</tissue>
    </source>
</reference>
<dbReference type="AlphaFoldDB" id="A0A6J0BL52"/>
<dbReference type="GeneID" id="107220768"/>
<accession>A0A6J0BL52</accession>
<dbReference type="KEGG" id="nlo:107220768"/>
<keyword evidence="1" id="KW-0732">Signal</keyword>
<organism evidence="3">
    <name type="scientific">Neodiprion lecontei</name>
    <name type="common">Redheaded pine sawfly</name>
    <dbReference type="NCBI Taxonomy" id="441921"/>
    <lineage>
        <taxon>Eukaryota</taxon>
        <taxon>Metazoa</taxon>
        <taxon>Ecdysozoa</taxon>
        <taxon>Arthropoda</taxon>
        <taxon>Hexapoda</taxon>
        <taxon>Insecta</taxon>
        <taxon>Pterygota</taxon>
        <taxon>Neoptera</taxon>
        <taxon>Endopterygota</taxon>
        <taxon>Hymenoptera</taxon>
        <taxon>Tenthredinoidea</taxon>
        <taxon>Diprionidae</taxon>
        <taxon>Diprioninae</taxon>
        <taxon>Neodiprion</taxon>
    </lineage>
</organism>
<evidence type="ECO:0000313" key="3">
    <source>
        <dbReference type="RefSeq" id="XP_015514977.2"/>
    </source>
</evidence>
<proteinExistence type="predicted"/>
<gene>
    <name evidence="3" type="primary">LOC107220768</name>
</gene>
<evidence type="ECO:0000313" key="2">
    <source>
        <dbReference type="Proteomes" id="UP000829291"/>
    </source>
</evidence>
<feature type="chain" id="PRO_5046295811" evidence="1">
    <location>
        <begin position="20"/>
        <end position="96"/>
    </location>
</feature>
<evidence type="ECO:0000256" key="1">
    <source>
        <dbReference type="SAM" id="SignalP"/>
    </source>
</evidence>
<dbReference type="Proteomes" id="UP000829291">
    <property type="component" value="Chromosome 7"/>
</dbReference>
<dbReference type="InParanoid" id="A0A6J0BL52"/>
<sequence length="96" mass="10332">MSKLLFFVCIVMLVGTVISATTSYGNMRYSSSMTVPRSTQGTACGRHGDSCVGRNAKQCCSGTSCHPYAGRCQARITEADLAEARFKILGTREKAQ</sequence>
<protein>
    <submittedName>
        <fullName evidence="3">Omega-conotoxin-like protein 1</fullName>
    </submittedName>
</protein>
<name>A0A6J0BL52_NEOLC</name>
<feature type="signal peptide" evidence="1">
    <location>
        <begin position="1"/>
        <end position="19"/>
    </location>
</feature>
<keyword evidence="2" id="KW-1185">Reference proteome</keyword>